<keyword evidence="1" id="KW-0812">Transmembrane</keyword>
<evidence type="ECO:0000256" key="1">
    <source>
        <dbReference type="SAM" id="Phobius"/>
    </source>
</evidence>
<dbReference type="Proteomes" id="UP001206925">
    <property type="component" value="Unassembled WGS sequence"/>
</dbReference>
<protein>
    <submittedName>
        <fullName evidence="2">Uncharacterized protein</fullName>
    </submittedName>
</protein>
<evidence type="ECO:0000313" key="2">
    <source>
        <dbReference type="EMBL" id="KAI7734984.1"/>
    </source>
</evidence>
<sequence>MKNSYVTLPKKRPTSLLCSILFGAILVSSTFFIAGAIIGVNHKQLQQLRAIVVQRFPELKQPELTPTDVCQVRKQSFNELETFKRRWRKAVQEDDCWVDPYNHQ</sequence>
<feature type="transmembrane region" description="Helical" evidence="1">
    <location>
        <begin position="20"/>
        <end position="40"/>
    </location>
</feature>
<keyword evidence="3" id="KW-1185">Reference proteome</keyword>
<gene>
    <name evidence="2" type="ORF">M8C21_026436</name>
</gene>
<reference evidence="2" key="1">
    <citation type="submission" date="2022-06" db="EMBL/GenBank/DDBJ databases">
        <title>Uncovering the hologenomic basis of an extraordinary plant invasion.</title>
        <authorList>
            <person name="Bieker V.C."/>
            <person name="Martin M.D."/>
            <person name="Gilbert T."/>
            <person name="Hodgins K."/>
            <person name="Battlay P."/>
            <person name="Petersen B."/>
            <person name="Wilson J."/>
        </authorList>
    </citation>
    <scope>NUCLEOTIDE SEQUENCE</scope>
    <source>
        <strain evidence="2">AA19_3_7</strain>
        <tissue evidence="2">Leaf</tissue>
    </source>
</reference>
<dbReference type="AlphaFoldDB" id="A0AAD5C4Z9"/>
<organism evidence="2 3">
    <name type="scientific">Ambrosia artemisiifolia</name>
    <name type="common">Common ragweed</name>
    <dbReference type="NCBI Taxonomy" id="4212"/>
    <lineage>
        <taxon>Eukaryota</taxon>
        <taxon>Viridiplantae</taxon>
        <taxon>Streptophyta</taxon>
        <taxon>Embryophyta</taxon>
        <taxon>Tracheophyta</taxon>
        <taxon>Spermatophyta</taxon>
        <taxon>Magnoliopsida</taxon>
        <taxon>eudicotyledons</taxon>
        <taxon>Gunneridae</taxon>
        <taxon>Pentapetalae</taxon>
        <taxon>asterids</taxon>
        <taxon>campanulids</taxon>
        <taxon>Asterales</taxon>
        <taxon>Asteraceae</taxon>
        <taxon>Asteroideae</taxon>
        <taxon>Heliantheae alliance</taxon>
        <taxon>Heliantheae</taxon>
        <taxon>Ambrosia</taxon>
    </lineage>
</organism>
<proteinExistence type="predicted"/>
<keyword evidence="1" id="KW-1133">Transmembrane helix</keyword>
<comment type="caution">
    <text evidence="2">The sequence shown here is derived from an EMBL/GenBank/DDBJ whole genome shotgun (WGS) entry which is preliminary data.</text>
</comment>
<dbReference type="EMBL" id="JAMZMK010009596">
    <property type="protein sequence ID" value="KAI7734984.1"/>
    <property type="molecule type" value="Genomic_DNA"/>
</dbReference>
<keyword evidence="1" id="KW-0472">Membrane</keyword>
<accession>A0AAD5C4Z9</accession>
<name>A0AAD5C4Z9_AMBAR</name>
<evidence type="ECO:0000313" key="3">
    <source>
        <dbReference type="Proteomes" id="UP001206925"/>
    </source>
</evidence>